<dbReference type="Proteomes" id="UP001164746">
    <property type="component" value="Chromosome 2"/>
</dbReference>
<reference evidence="1" key="1">
    <citation type="submission" date="2022-11" db="EMBL/GenBank/DDBJ databases">
        <title>Centuries of genome instability and evolution in soft-shell clam transmissible cancer (bioRxiv).</title>
        <authorList>
            <person name="Hart S.F.M."/>
            <person name="Yonemitsu M.A."/>
            <person name="Giersch R.M."/>
            <person name="Beal B.F."/>
            <person name="Arriagada G."/>
            <person name="Davis B.W."/>
            <person name="Ostrander E.A."/>
            <person name="Goff S.P."/>
            <person name="Metzger M.J."/>
        </authorList>
    </citation>
    <scope>NUCLEOTIDE SEQUENCE</scope>
    <source>
        <strain evidence="1">MELC-2E11</strain>
        <tissue evidence="1">Siphon/mantle</tissue>
    </source>
</reference>
<evidence type="ECO:0000313" key="2">
    <source>
        <dbReference type="Proteomes" id="UP001164746"/>
    </source>
</evidence>
<proteinExistence type="predicted"/>
<organism evidence="1 2">
    <name type="scientific">Mya arenaria</name>
    <name type="common">Soft-shell clam</name>
    <dbReference type="NCBI Taxonomy" id="6604"/>
    <lineage>
        <taxon>Eukaryota</taxon>
        <taxon>Metazoa</taxon>
        <taxon>Spiralia</taxon>
        <taxon>Lophotrochozoa</taxon>
        <taxon>Mollusca</taxon>
        <taxon>Bivalvia</taxon>
        <taxon>Autobranchia</taxon>
        <taxon>Heteroconchia</taxon>
        <taxon>Euheterodonta</taxon>
        <taxon>Imparidentia</taxon>
        <taxon>Neoheterodontei</taxon>
        <taxon>Myida</taxon>
        <taxon>Myoidea</taxon>
        <taxon>Myidae</taxon>
        <taxon>Mya</taxon>
    </lineage>
</organism>
<dbReference type="EMBL" id="CP111013">
    <property type="protein sequence ID" value="WAQ95808.1"/>
    <property type="molecule type" value="Genomic_DNA"/>
</dbReference>
<accession>A0ABY7DEU9</accession>
<name>A0ABY7DEU9_MYAAR</name>
<evidence type="ECO:0000313" key="1">
    <source>
        <dbReference type="EMBL" id="WAQ95808.1"/>
    </source>
</evidence>
<sequence>MNAFHVVIGRMIVMLYETVTIIRFNKLNINTIIVNIRVSTKSSDAALCWLKMSDNFFHNRGTITLRPILDILIKVKVTQHTVRHLHT</sequence>
<keyword evidence="2" id="KW-1185">Reference proteome</keyword>
<protein>
    <recommendedName>
        <fullName evidence="3">Secreted protein</fullName>
    </recommendedName>
</protein>
<evidence type="ECO:0008006" key="3">
    <source>
        <dbReference type="Google" id="ProtNLM"/>
    </source>
</evidence>
<gene>
    <name evidence="1" type="ORF">MAR_028498</name>
</gene>